<dbReference type="GO" id="GO:0061630">
    <property type="term" value="F:ubiquitin protein ligase activity"/>
    <property type="evidence" value="ECO:0007669"/>
    <property type="project" value="UniProtKB-EC"/>
</dbReference>
<evidence type="ECO:0000313" key="12">
    <source>
        <dbReference type="EMBL" id="TVU17764.1"/>
    </source>
</evidence>
<evidence type="ECO:0000256" key="2">
    <source>
        <dbReference type="ARBA" id="ARBA00004906"/>
    </source>
</evidence>
<accession>A0A5J9U2E0</accession>
<dbReference type="InterPro" id="IPR049548">
    <property type="entry name" value="Sina-like_RING"/>
</dbReference>
<dbReference type="EC" id="2.3.2.27" evidence="4"/>
<comment type="catalytic activity">
    <reaction evidence="1">
        <text>S-ubiquitinyl-[E2 ubiquitin-conjugating enzyme]-L-cysteine + [acceptor protein]-L-lysine = [E2 ubiquitin-conjugating enzyme]-L-cysteine + N(6)-ubiquitinyl-[acceptor protein]-L-lysine.</text>
        <dbReference type="EC" id="2.3.2.27"/>
    </reaction>
</comment>
<dbReference type="Proteomes" id="UP000324897">
    <property type="component" value="Chromosome 7"/>
</dbReference>
<evidence type="ECO:0000256" key="9">
    <source>
        <dbReference type="ARBA" id="ARBA00022833"/>
    </source>
</evidence>
<evidence type="ECO:0000256" key="3">
    <source>
        <dbReference type="ARBA" id="ARBA00009119"/>
    </source>
</evidence>
<dbReference type="Gene3D" id="3.30.40.10">
    <property type="entry name" value="Zinc/RING finger domain, C3HC4 (zinc finger)"/>
    <property type="match status" value="1"/>
</dbReference>
<keyword evidence="13" id="KW-1185">Reference proteome</keyword>
<feature type="domain" description="SIAH-type" evidence="11">
    <location>
        <begin position="142"/>
        <end position="200"/>
    </location>
</feature>
<dbReference type="PROSITE" id="PS51081">
    <property type="entry name" value="ZF_SIAH"/>
    <property type="match status" value="1"/>
</dbReference>
<proteinExistence type="inferred from homology"/>
<evidence type="ECO:0000259" key="11">
    <source>
        <dbReference type="PROSITE" id="PS51081"/>
    </source>
</evidence>
<dbReference type="Pfam" id="PF21362">
    <property type="entry name" value="Sina_RING"/>
    <property type="match status" value="1"/>
</dbReference>
<keyword evidence="7 10" id="KW-0863">Zinc-finger</keyword>
<evidence type="ECO:0000256" key="6">
    <source>
        <dbReference type="ARBA" id="ARBA00022723"/>
    </source>
</evidence>
<dbReference type="InterPro" id="IPR052088">
    <property type="entry name" value="E3_ubiquitin-ligase_SINA"/>
</dbReference>
<evidence type="ECO:0000313" key="13">
    <source>
        <dbReference type="Proteomes" id="UP000324897"/>
    </source>
</evidence>
<evidence type="ECO:0000256" key="8">
    <source>
        <dbReference type="ARBA" id="ARBA00022786"/>
    </source>
</evidence>
<dbReference type="PANTHER" id="PTHR10315:SF96">
    <property type="entry name" value="SIAH-TYPE DOMAIN-CONTAINING PROTEIN"/>
    <property type="match status" value="1"/>
</dbReference>
<dbReference type="CDD" id="cd16571">
    <property type="entry name" value="RING-HC_SIAHs"/>
    <property type="match status" value="1"/>
</dbReference>
<dbReference type="EMBL" id="RWGY01000029">
    <property type="protein sequence ID" value="TVU17764.1"/>
    <property type="molecule type" value="Genomic_DNA"/>
</dbReference>
<dbReference type="InterPro" id="IPR013010">
    <property type="entry name" value="Znf_SIAH"/>
</dbReference>
<name>A0A5J9U2E0_9POAL</name>
<reference evidence="12 13" key="1">
    <citation type="journal article" date="2019" name="Sci. Rep.">
        <title>A high-quality genome of Eragrostis curvula grass provides insights into Poaceae evolution and supports new strategies to enhance forage quality.</title>
        <authorList>
            <person name="Carballo J."/>
            <person name="Santos B.A.C.M."/>
            <person name="Zappacosta D."/>
            <person name="Garbus I."/>
            <person name="Selva J.P."/>
            <person name="Gallo C.A."/>
            <person name="Diaz A."/>
            <person name="Albertini E."/>
            <person name="Caccamo M."/>
            <person name="Echenique V."/>
        </authorList>
    </citation>
    <scope>NUCLEOTIDE SEQUENCE [LARGE SCALE GENOMIC DNA]</scope>
    <source>
        <strain evidence="13">cv. Victoria</strain>
        <tissue evidence="12">Leaf</tissue>
    </source>
</reference>
<gene>
    <name evidence="12" type="ORF">EJB05_33820</name>
</gene>
<sequence>MWDFDDDSEELDDEIPLPVTFVRDAAKRAKAVKKRVSSGSACIRKEKGSSGPAARVSPERVALRVSPERVAAAGYVAAEDADALDCGVCFLPLKPPIFQCNVGHVVCSLCRDKLKATGKCHVCGISIGDYSRCHAMERLVGCIRIKCPNAAHGCTSEPAYCDKNSHCRTCPHAPCHCPGEGCSFIGSTTALWDHFAGVHGWSCTSKIRAGSKCTLSLHDGFNFLLANCDAEGGEGMTATPTAGNEWLFLLNVVRQPLDRAISMLCIHPHAGINAKEMECSLMYSQYGRVVNNCHGGDRLTSHYQNSSFRVACTDLSHGLPNPNECFQFVVPNSAVKDHKEYAIQVVAQVTIK</sequence>
<evidence type="ECO:0000256" key="10">
    <source>
        <dbReference type="PROSITE-ProRule" id="PRU00455"/>
    </source>
</evidence>
<evidence type="ECO:0000256" key="1">
    <source>
        <dbReference type="ARBA" id="ARBA00000900"/>
    </source>
</evidence>
<comment type="pathway">
    <text evidence="2">Protein modification; protein ubiquitination.</text>
</comment>
<dbReference type="AlphaFoldDB" id="A0A5J9U2E0"/>
<evidence type="ECO:0000256" key="5">
    <source>
        <dbReference type="ARBA" id="ARBA00022679"/>
    </source>
</evidence>
<evidence type="ECO:0000256" key="7">
    <source>
        <dbReference type="ARBA" id="ARBA00022771"/>
    </source>
</evidence>
<keyword evidence="5" id="KW-0808">Transferase</keyword>
<dbReference type="GO" id="GO:0005737">
    <property type="term" value="C:cytoplasm"/>
    <property type="evidence" value="ECO:0007669"/>
    <property type="project" value="TreeGrafter"/>
</dbReference>
<keyword evidence="9" id="KW-0862">Zinc</keyword>
<dbReference type="InterPro" id="IPR013083">
    <property type="entry name" value="Znf_RING/FYVE/PHD"/>
</dbReference>
<keyword evidence="6" id="KW-0479">Metal-binding</keyword>
<dbReference type="Gramene" id="TVU17764">
    <property type="protein sequence ID" value="TVU17764"/>
    <property type="gene ID" value="EJB05_33820"/>
</dbReference>
<dbReference type="PANTHER" id="PTHR10315">
    <property type="entry name" value="E3 UBIQUITIN PROTEIN LIGASE SIAH"/>
    <property type="match status" value="1"/>
</dbReference>
<dbReference type="SUPFAM" id="SSF49599">
    <property type="entry name" value="TRAF domain-like"/>
    <property type="match status" value="1"/>
</dbReference>
<comment type="caution">
    <text evidence="12">The sequence shown here is derived from an EMBL/GenBank/DDBJ whole genome shotgun (WGS) entry which is preliminary data.</text>
</comment>
<evidence type="ECO:0000256" key="4">
    <source>
        <dbReference type="ARBA" id="ARBA00012483"/>
    </source>
</evidence>
<dbReference type="OrthoDB" id="615710at2759"/>
<protein>
    <recommendedName>
        <fullName evidence="4">RING-type E3 ubiquitin transferase</fullName>
        <ecNumber evidence="4">2.3.2.27</ecNumber>
    </recommendedName>
</protein>
<dbReference type="GO" id="GO:0008270">
    <property type="term" value="F:zinc ion binding"/>
    <property type="evidence" value="ECO:0007669"/>
    <property type="project" value="UniProtKB-KW"/>
</dbReference>
<feature type="non-terminal residue" evidence="12">
    <location>
        <position position="1"/>
    </location>
</feature>
<comment type="similarity">
    <text evidence="3">Belongs to the SINA (Seven in absentia) family.</text>
</comment>
<keyword evidence="8" id="KW-0833">Ubl conjugation pathway</keyword>
<organism evidence="12 13">
    <name type="scientific">Eragrostis curvula</name>
    <name type="common">weeping love grass</name>
    <dbReference type="NCBI Taxonomy" id="38414"/>
    <lineage>
        <taxon>Eukaryota</taxon>
        <taxon>Viridiplantae</taxon>
        <taxon>Streptophyta</taxon>
        <taxon>Embryophyta</taxon>
        <taxon>Tracheophyta</taxon>
        <taxon>Spermatophyta</taxon>
        <taxon>Magnoliopsida</taxon>
        <taxon>Liliopsida</taxon>
        <taxon>Poales</taxon>
        <taxon>Poaceae</taxon>
        <taxon>PACMAD clade</taxon>
        <taxon>Chloridoideae</taxon>
        <taxon>Eragrostideae</taxon>
        <taxon>Eragrostidinae</taxon>
        <taxon>Eragrostis</taxon>
    </lineage>
</organism>